<proteinExistence type="inferred from homology"/>
<dbReference type="Gene3D" id="1.10.287.1260">
    <property type="match status" value="1"/>
</dbReference>
<dbReference type="InterPro" id="IPR011014">
    <property type="entry name" value="MscS_channel_TM-2"/>
</dbReference>
<dbReference type="EMBL" id="JBHUOG010000002">
    <property type="protein sequence ID" value="MFD2795877.1"/>
    <property type="molecule type" value="Genomic_DNA"/>
</dbReference>
<dbReference type="Pfam" id="PF00924">
    <property type="entry name" value="MS_channel_2nd"/>
    <property type="match status" value="1"/>
</dbReference>
<organism evidence="8 9">
    <name type="scientific">Promicromonospora vindobonensis</name>
    <dbReference type="NCBI Taxonomy" id="195748"/>
    <lineage>
        <taxon>Bacteria</taxon>
        <taxon>Bacillati</taxon>
        <taxon>Actinomycetota</taxon>
        <taxon>Actinomycetes</taxon>
        <taxon>Micrococcales</taxon>
        <taxon>Promicromonosporaceae</taxon>
        <taxon>Promicromonospora</taxon>
    </lineage>
</organism>
<evidence type="ECO:0000256" key="1">
    <source>
        <dbReference type="ARBA" id="ARBA00004141"/>
    </source>
</evidence>
<keyword evidence="4 6" id="KW-1133">Transmembrane helix</keyword>
<protein>
    <submittedName>
        <fullName evidence="8">Mechanosensitive ion channel family protein</fullName>
    </submittedName>
</protein>
<keyword evidence="5 6" id="KW-0472">Membrane</keyword>
<dbReference type="Gene3D" id="2.30.30.60">
    <property type="match status" value="1"/>
</dbReference>
<dbReference type="PANTHER" id="PTHR30221:SF1">
    <property type="entry name" value="SMALL-CONDUCTANCE MECHANOSENSITIVE CHANNEL"/>
    <property type="match status" value="1"/>
</dbReference>
<keyword evidence="9" id="KW-1185">Reference proteome</keyword>
<evidence type="ECO:0000313" key="9">
    <source>
        <dbReference type="Proteomes" id="UP001597479"/>
    </source>
</evidence>
<evidence type="ECO:0000313" key="8">
    <source>
        <dbReference type="EMBL" id="MFD2795877.1"/>
    </source>
</evidence>
<dbReference type="InterPro" id="IPR006685">
    <property type="entry name" value="MscS_channel_2nd"/>
</dbReference>
<gene>
    <name evidence="8" type="ORF">ACFS27_20110</name>
</gene>
<dbReference type="InterPro" id="IPR010920">
    <property type="entry name" value="LSM_dom_sf"/>
</dbReference>
<evidence type="ECO:0000256" key="5">
    <source>
        <dbReference type="ARBA" id="ARBA00023136"/>
    </source>
</evidence>
<comment type="similarity">
    <text evidence="2">Belongs to the MscS (TC 1.A.23) family.</text>
</comment>
<dbReference type="SUPFAM" id="SSF50182">
    <property type="entry name" value="Sm-like ribonucleoproteins"/>
    <property type="match status" value="1"/>
</dbReference>
<reference evidence="9" key="1">
    <citation type="journal article" date="2019" name="Int. J. Syst. Evol. Microbiol.">
        <title>The Global Catalogue of Microorganisms (GCM) 10K type strain sequencing project: providing services to taxonomists for standard genome sequencing and annotation.</title>
        <authorList>
            <consortium name="The Broad Institute Genomics Platform"/>
            <consortium name="The Broad Institute Genome Sequencing Center for Infectious Disease"/>
            <person name="Wu L."/>
            <person name="Ma J."/>
        </authorList>
    </citation>
    <scope>NUCLEOTIDE SEQUENCE [LARGE SCALE GENOMIC DNA]</scope>
    <source>
        <strain evidence="9">CCM 7044</strain>
    </source>
</reference>
<dbReference type="InterPro" id="IPR023408">
    <property type="entry name" value="MscS_beta-dom_sf"/>
</dbReference>
<sequence length="275" mass="28798">MADALARFFSTDSLDGWDVLFAALTLLATWLATRYARRAALVATARIKGLTPQVQDLVVGAVKYLVLLAGIGLALTFLGAQTQPILTVVVVVGIVVVLTMRGLADNFGAGILLQTRMPVKVGEELVFGDWTGVVTSLNSRAVVLETYDGVRVHVPNSAVISQPLVNGTAIGTRRSIVEVRLADLRDDELDSVVLPAVSAAPGVLAAPAPDVLHVAADSARTTLLVRYWHGSLDGSAVTSAVVAALGAALRSRTAAWAVDSPPSRAVERRVPSPPV</sequence>
<accession>A0ABW5VY88</accession>
<dbReference type="SUPFAM" id="SSF82861">
    <property type="entry name" value="Mechanosensitive channel protein MscS (YggB), transmembrane region"/>
    <property type="match status" value="1"/>
</dbReference>
<evidence type="ECO:0000256" key="6">
    <source>
        <dbReference type="SAM" id="Phobius"/>
    </source>
</evidence>
<evidence type="ECO:0000256" key="2">
    <source>
        <dbReference type="ARBA" id="ARBA00008017"/>
    </source>
</evidence>
<name>A0ABW5VY88_9MICO</name>
<feature type="transmembrane region" description="Helical" evidence="6">
    <location>
        <begin position="85"/>
        <end position="104"/>
    </location>
</feature>
<feature type="transmembrane region" description="Helical" evidence="6">
    <location>
        <begin position="57"/>
        <end position="79"/>
    </location>
</feature>
<keyword evidence="3 6" id="KW-0812">Transmembrane</keyword>
<dbReference type="InterPro" id="IPR045275">
    <property type="entry name" value="MscS_archaea/bacteria_type"/>
</dbReference>
<dbReference type="RefSeq" id="WP_377186486.1">
    <property type="nucleotide sequence ID" value="NZ_JBHUOG010000002.1"/>
</dbReference>
<dbReference type="PANTHER" id="PTHR30221">
    <property type="entry name" value="SMALL-CONDUCTANCE MECHANOSENSITIVE CHANNEL"/>
    <property type="match status" value="1"/>
</dbReference>
<evidence type="ECO:0000259" key="7">
    <source>
        <dbReference type="Pfam" id="PF00924"/>
    </source>
</evidence>
<comment type="subcellular location">
    <subcellularLocation>
        <location evidence="1">Membrane</location>
        <topology evidence="1">Multi-pass membrane protein</topology>
    </subcellularLocation>
</comment>
<feature type="transmembrane region" description="Helical" evidence="6">
    <location>
        <begin position="19"/>
        <end position="36"/>
    </location>
</feature>
<evidence type="ECO:0000256" key="4">
    <source>
        <dbReference type="ARBA" id="ARBA00022989"/>
    </source>
</evidence>
<feature type="domain" description="Mechanosensitive ion channel MscS" evidence="7">
    <location>
        <begin position="104"/>
        <end position="166"/>
    </location>
</feature>
<dbReference type="Proteomes" id="UP001597479">
    <property type="component" value="Unassembled WGS sequence"/>
</dbReference>
<evidence type="ECO:0000256" key="3">
    <source>
        <dbReference type="ARBA" id="ARBA00022692"/>
    </source>
</evidence>
<comment type="caution">
    <text evidence="8">The sequence shown here is derived from an EMBL/GenBank/DDBJ whole genome shotgun (WGS) entry which is preliminary data.</text>
</comment>